<protein>
    <submittedName>
        <fullName evidence="4">FSA_C domain-containing protein</fullName>
    </submittedName>
</protein>
<evidence type="ECO:0000313" key="3">
    <source>
        <dbReference type="Proteomes" id="UP000038045"/>
    </source>
</evidence>
<evidence type="ECO:0000313" key="4">
    <source>
        <dbReference type="WBParaSite" id="PTRK_0001148600.1"/>
    </source>
</evidence>
<dbReference type="InterPro" id="IPR033616">
    <property type="entry name" value="BLTP1"/>
</dbReference>
<keyword evidence="3" id="KW-1185">Reference proteome</keyword>
<feature type="domain" description="Bridge-like lipid transfer protein family member 1 C-terminal" evidence="2">
    <location>
        <begin position="1037"/>
        <end position="1597"/>
    </location>
</feature>
<evidence type="ECO:0000259" key="2">
    <source>
        <dbReference type="SMART" id="SM01220"/>
    </source>
</evidence>
<dbReference type="Proteomes" id="UP000038045">
    <property type="component" value="Unplaced"/>
</dbReference>
<dbReference type="PANTHER" id="PTHR31640">
    <property type="entry name" value="TRANSMEMBRANE PROTEIN KIAA1109"/>
    <property type="match status" value="1"/>
</dbReference>
<feature type="region of interest" description="Disordered" evidence="1">
    <location>
        <begin position="1507"/>
        <end position="1528"/>
    </location>
</feature>
<organism evidence="3 4">
    <name type="scientific">Parastrongyloides trichosuri</name>
    <name type="common">Possum-specific nematode worm</name>
    <dbReference type="NCBI Taxonomy" id="131310"/>
    <lineage>
        <taxon>Eukaryota</taxon>
        <taxon>Metazoa</taxon>
        <taxon>Ecdysozoa</taxon>
        <taxon>Nematoda</taxon>
        <taxon>Chromadorea</taxon>
        <taxon>Rhabditida</taxon>
        <taxon>Tylenchina</taxon>
        <taxon>Panagrolaimomorpha</taxon>
        <taxon>Strongyloidoidea</taxon>
        <taxon>Strongyloididae</taxon>
        <taxon>Parastrongyloides</taxon>
    </lineage>
</organism>
<evidence type="ECO:0000256" key="1">
    <source>
        <dbReference type="SAM" id="MobiDB-lite"/>
    </source>
</evidence>
<dbReference type="WBParaSite" id="PTRK_0001148600.1">
    <property type="protein sequence ID" value="PTRK_0001148600.1"/>
    <property type="gene ID" value="PTRK_0001148600"/>
</dbReference>
<dbReference type="GO" id="GO:0048488">
    <property type="term" value="P:synaptic vesicle endocytosis"/>
    <property type="evidence" value="ECO:0007669"/>
    <property type="project" value="TreeGrafter"/>
</dbReference>
<reference evidence="4" key="1">
    <citation type="submission" date="2017-02" db="UniProtKB">
        <authorList>
            <consortium name="WormBaseParasite"/>
        </authorList>
    </citation>
    <scope>IDENTIFICATION</scope>
</reference>
<dbReference type="SMART" id="SM01220">
    <property type="entry name" value="FSA_C"/>
    <property type="match status" value="1"/>
</dbReference>
<name>A0A0N4ZSK5_PARTI</name>
<sequence>MPDGSINANIEESYLGPKNSFGLEDVNKVTIKREKNQQLSKKRPWTFIVDFDIKLSTILLNARLLPSLNTQYKLIRASANGTMGKDIKFELKVFEHGMVFEVVNTNVNDVNDYSDTFALPLPHIYVEGNQKFWSLNDVLSNKTNITSHLTLKEGNYYDIMIEVGKIEHSFSTDLLNQILFAEQSFRSELTHVLKRISKLKMQPLDEVISNQSSSTINPNPALFNINIKGEGIPWFQLTASTPTSTAIRFTLDNPTLTLTNRYKMMSESLDKMINPWIGRAKVQVNVKLGQFYKNAMFEEVDSELQELATFMTQISAQNEEISLNSPNNYVFSLNRPILYIKSTAIDKAILLWLNYKNTYDFWREERYKFYSSAVDENDEFDVSRNNETQSSDMNLNLSLSIQNGLYVCMPLYSTDCNDNLSALLISLQRSEITVSIKKELACAADFNSFKISFIENFDEHSLSDSWLEKNTGDSNHSNFCYFPHGSYKLFSSASKPKGNERAKWILSIKSHMKGMTIDFSDKIGKFLSLLTQTFSNFGNSDECDYHQEEYSSIGDDDINSELTDSDDEFHSLGEKEDRTRWLERKMHQKSILVTDLMQCHLDEIKIEHERRKLHKLELAKFKQFRKSVVEKIKRRAGAKNSKDKGTSYDFHNDYKSYKEEQKLPSFIRLSKIAEESKKDIKYIVEDTEKIDMSIDVQLNIESGQCILRCNPIKLPNFNANLNSSRLPMKPSSKNLNHLVSNTQEDKYSVKLAIPSVGVKVFYTSNDPLTCKPEDIAKIFNEEIKERKSHKNGCFYLALELAHMPQETKVTPLLADYLEQVIEPLPQHFFEPSSPIQHTDVLSDGMPIVAIDTSGLPLDVLFHLNVQSSTIRFEGQQIKNNAADCLLTLPRLTLMASTRKYNELDRTVAGIHISAMLSNFSLSIYSPHQQSTSHDALSLGLDSLSICVSRTKNPPTPEEPNRIQLVITTTIGVANFNYDLRRLSELLAFPKPWYRKILVKRIFLGEYAVNTNERRFSSSTFNMPSERIQLTKGVRNDQTNTNHHDVKLKFVASALFSLQWKELKVKAQMSNTMGNTEWNALKGSIRGNFDINSDGQRKFNILFKLDSSLLQANGGAISGNLGINKLFIALQHGKEEKKPPKNCLKLQLGYFESQIEWMSRTIFVGKFTEPKIEITDEWKTENDEECSQSFCFVNLSGAWSDLQMIITKNTISDFIKITSKLHNFFNEQLSSSRFVWGSEYDLGKLPGISSSDNISLSDSDNGSTSGDSLESSFDYACKRYWHRIMDILTLLQLQKPDLLSFPINSNDGTIIGGTIELDAQKASVVCMHGDMNASEWALFHLSEVGAFFKTWTKCCFMDKDEKETGLNIEQKLDLKLGNHGIHGMSISECKGLVCRVHQARNFMVHNNASISFCLSSIIDDALKNTSLHNPHNIPPTYKHKVVELFILPAFEAVLNTAQRQHSRKSLDVNQVVDCSFICDFHDLVSLLPDPNAQLGFLPKLIQSYKISDTDQQHSDKNTDSSKSTKDPRKYECHTWHVDPRLQFLNTNRSKWNSPVIDDILKILKIYDYRKTIPKFLQRGVLDNADVIVAFLVKEVLSLAKKD</sequence>
<dbReference type="GO" id="GO:0098793">
    <property type="term" value="C:presynapse"/>
    <property type="evidence" value="ECO:0007669"/>
    <property type="project" value="GOC"/>
</dbReference>
<dbReference type="PANTHER" id="PTHR31640:SF1">
    <property type="entry name" value="BRIDGE-LIKE LIPID TRANSFER PROTEIN FAMILY MEMBER 1"/>
    <property type="match status" value="1"/>
</dbReference>
<proteinExistence type="predicted"/>
<dbReference type="InterPro" id="IPR056742">
    <property type="entry name" value="BLTP1_C"/>
</dbReference>
<accession>A0A0N4ZSK5</accession>
<dbReference type="Pfam" id="PF25040">
    <property type="entry name" value="BLTP1_C"/>
    <property type="match status" value="4"/>
</dbReference>
<dbReference type="STRING" id="131310.A0A0N4ZSK5"/>